<accession>A0A511HPN7</accession>
<evidence type="ECO:0000313" key="3">
    <source>
        <dbReference type="Proteomes" id="UP000198717"/>
    </source>
</evidence>
<dbReference type="RefSeq" id="WP_090495986.1">
    <property type="nucleotide sequence ID" value="NZ_BJVY01000083.1"/>
</dbReference>
<evidence type="ECO:0000313" key="2">
    <source>
        <dbReference type="EMBL" id="SDF36602.1"/>
    </source>
</evidence>
<proteinExistence type="predicted"/>
<protein>
    <submittedName>
        <fullName evidence="1">Uncharacterized protein</fullName>
    </submittedName>
</protein>
<reference evidence="1 4" key="2">
    <citation type="submission" date="2019-07" db="EMBL/GenBank/DDBJ databases">
        <title>Whole genome shotgun sequence of Myxococcus virescens NBRC 100334.</title>
        <authorList>
            <person name="Hosoyama A."/>
            <person name="Uohara A."/>
            <person name="Ohji S."/>
            <person name="Ichikawa N."/>
        </authorList>
    </citation>
    <scope>NUCLEOTIDE SEQUENCE [LARGE SCALE GENOMIC DNA]</scope>
    <source>
        <strain evidence="1 4">NBRC 100334</strain>
    </source>
</reference>
<dbReference type="Proteomes" id="UP000198717">
    <property type="component" value="Unassembled WGS sequence"/>
</dbReference>
<comment type="caution">
    <text evidence="1">The sequence shown here is derived from an EMBL/GenBank/DDBJ whole genome shotgun (WGS) entry which is preliminary data.</text>
</comment>
<gene>
    <name evidence="1" type="ORF">MVI01_73450</name>
    <name evidence="2" type="ORF">SAMN04488504_1363</name>
</gene>
<organism evidence="1 4">
    <name type="scientific">Myxococcus virescens</name>
    <dbReference type="NCBI Taxonomy" id="83456"/>
    <lineage>
        <taxon>Bacteria</taxon>
        <taxon>Pseudomonadati</taxon>
        <taxon>Myxococcota</taxon>
        <taxon>Myxococcia</taxon>
        <taxon>Myxococcales</taxon>
        <taxon>Cystobacterineae</taxon>
        <taxon>Myxococcaceae</taxon>
        <taxon>Myxococcus</taxon>
    </lineage>
</organism>
<dbReference type="EMBL" id="BJVY01000083">
    <property type="protein sequence ID" value="GEL75561.1"/>
    <property type="molecule type" value="Genomic_DNA"/>
</dbReference>
<sequence>MALSESKVRNHELAGKMARPFRLRLYTVKRHLTKGLLLHIRFLVGSRKARTDIIPGCFEAHIELMLKSRQRAPPP</sequence>
<dbReference type="EMBL" id="FNAJ01000036">
    <property type="protein sequence ID" value="SDF36602.1"/>
    <property type="molecule type" value="Genomic_DNA"/>
</dbReference>
<evidence type="ECO:0000313" key="4">
    <source>
        <dbReference type="Proteomes" id="UP000321224"/>
    </source>
</evidence>
<keyword evidence="3" id="KW-1185">Reference proteome</keyword>
<dbReference type="Proteomes" id="UP000321224">
    <property type="component" value="Unassembled WGS sequence"/>
</dbReference>
<reference evidence="2 3" key="1">
    <citation type="submission" date="2016-10" db="EMBL/GenBank/DDBJ databases">
        <authorList>
            <person name="Varghese N."/>
            <person name="Submissions S."/>
        </authorList>
    </citation>
    <scope>NUCLEOTIDE SEQUENCE [LARGE SCALE GENOMIC DNA]</scope>
    <source>
        <strain evidence="2 3">DSM 2260</strain>
    </source>
</reference>
<evidence type="ECO:0000313" key="1">
    <source>
        <dbReference type="EMBL" id="GEL75561.1"/>
    </source>
</evidence>
<dbReference type="AlphaFoldDB" id="A0A511HPN7"/>
<name>A0A511HPN7_9BACT</name>